<reference evidence="2" key="1">
    <citation type="journal article" date="2013" name="Nat. Genet.">
        <title>The duck genome and transcriptome provide insight into an avian influenza virus reservoir species.</title>
        <authorList>
            <person name="Huang Y."/>
            <person name="Li Y."/>
            <person name="Burt D.W."/>
            <person name="Chen H."/>
            <person name="Zhang Y."/>
            <person name="Qian W."/>
            <person name="Kim H."/>
            <person name="Gan S."/>
            <person name="Zhao Y."/>
            <person name="Li J."/>
            <person name="Yi K."/>
            <person name="Feng H."/>
            <person name="Zhu P."/>
            <person name="Li B."/>
            <person name="Liu Q."/>
            <person name="Fairley S."/>
            <person name="Magor K.E."/>
            <person name="Du Z."/>
            <person name="Hu X."/>
            <person name="Goodman L."/>
            <person name="Tafer H."/>
            <person name="Vignal A."/>
            <person name="Lee T."/>
            <person name="Kim K.W."/>
            <person name="Sheng Z."/>
            <person name="An Y."/>
            <person name="Searle S."/>
            <person name="Herrero J."/>
            <person name="Groenen M.A."/>
            <person name="Crooijmans R.P."/>
            <person name="Faraut T."/>
            <person name="Cai Q."/>
            <person name="Webster R.G."/>
            <person name="Aldridge J.R."/>
            <person name="Warren W.C."/>
            <person name="Bartschat S."/>
            <person name="Kehr S."/>
            <person name="Marz M."/>
            <person name="Stadler P.F."/>
            <person name="Smith J."/>
            <person name="Kraus R.H."/>
            <person name="Zhao Y."/>
            <person name="Ren L."/>
            <person name="Fei J."/>
            <person name="Morisson M."/>
            <person name="Kaiser P."/>
            <person name="Griffin D.K."/>
            <person name="Rao M."/>
            <person name="Pitel F."/>
            <person name="Wang J."/>
            <person name="Li N."/>
        </authorList>
    </citation>
    <scope>NUCLEOTIDE SEQUENCE [LARGE SCALE GENOMIC DNA]</scope>
</reference>
<name>R0K3A1_ANAPL</name>
<dbReference type="AlphaFoldDB" id="R0K3A1"/>
<keyword evidence="2" id="KW-1185">Reference proteome</keyword>
<protein>
    <submittedName>
        <fullName evidence="1">Uncharacterized protein</fullName>
    </submittedName>
</protein>
<evidence type="ECO:0000313" key="2">
    <source>
        <dbReference type="Proteomes" id="UP000296049"/>
    </source>
</evidence>
<proteinExistence type="predicted"/>
<organism evidence="1 2">
    <name type="scientific">Anas platyrhynchos</name>
    <name type="common">Mallard</name>
    <name type="synonym">Anas boschas</name>
    <dbReference type="NCBI Taxonomy" id="8839"/>
    <lineage>
        <taxon>Eukaryota</taxon>
        <taxon>Metazoa</taxon>
        <taxon>Chordata</taxon>
        <taxon>Craniata</taxon>
        <taxon>Vertebrata</taxon>
        <taxon>Euteleostomi</taxon>
        <taxon>Archelosauria</taxon>
        <taxon>Archosauria</taxon>
        <taxon>Dinosauria</taxon>
        <taxon>Saurischia</taxon>
        <taxon>Theropoda</taxon>
        <taxon>Coelurosauria</taxon>
        <taxon>Aves</taxon>
        <taxon>Neognathae</taxon>
        <taxon>Galloanserae</taxon>
        <taxon>Anseriformes</taxon>
        <taxon>Anatidae</taxon>
        <taxon>Anatinae</taxon>
        <taxon>Anas</taxon>
    </lineage>
</organism>
<dbReference type="Proteomes" id="UP000296049">
    <property type="component" value="Unassembled WGS sequence"/>
</dbReference>
<gene>
    <name evidence="1" type="ORF">Anapl_00213</name>
</gene>
<sequence>MAPVQGYPTQKQFAQCCLAYGAKRFNTSMTLMQSLPLINCCGENVICHSSGSISKHMLKLCNRYCKQSSGCAASSAQHGWFGAAGDLLAQDTVTGSEIQSSRHEAQSHHADLQALDGLKAARHQPANGKITTMKRGISWEFIIGWEPLSKGLKSNIATY</sequence>
<evidence type="ECO:0000313" key="1">
    <source>
        <dbReference type="EMBL" id="EOB04142.1"/>
    </source>
</evidence>
<dbReference type="EMBL" id="KB742808">
    <property type="protein sequence ID" value="EOB04142.1"/>
    <property type="molecule type" value="Genomic_DNA"/>
</dbReference>
<accession>R0K3A1</accession>